<reference evidence="1 2" key="1">
    <citation type="submission" date="2022-10" db="EMBL/GenBank/DDBJ databases">
        <title>High-quality genome sequences of two octocoral-associated bacteria, Endozoicomonas euniceicola EF212 and Endozoicomonas gorgoniicola PS125.</title>
        <authorList>
            <person name="Chiou Y.-J."/>
            <person name="Chen Y.-H."/>
        </authorList>
    </citation>
    <scope>NUCLEOTIDE SEQUENCE [LARGE SCALE GENOMIC DNA]</scope>
    <source>
        <strain evidence="1 2">PS125</strain>
    </source>
</reference>
<dbReference type="Proteomes" id="UP001209854">
    <property type="component" value="Unassembled WGS sequence"/>
</dbReference>
<keyword evidence="2" id="KW-1185">Reference proteome</keyword>
<proteinExistence type="predicted"/>
<evidence type="ECO:0000313" key="1">
    <source>
        <dbReference type="EMBL" id="MCW7555565.1"/>
    </source>
</evidence>
<accession>A0ABT3N1R0</accession>
<evidence type="ECO:0000313" key="2">
    <source>
        <dbReference type="Proteomes" id="UP001209854"/>
    </source>
</evidence>
<dbReference type="EMBL" id="JAPFCC010000001">
    <property type="protein sequence ID" value="MCW7555565.1"/>
    <property type="molecule type" value="Genomic_DNA"/>
</dbReference>
<sequence length="131" mass="15075">MKKSELAKYLKDRVHSKQLHIAMPLLGWSFASDNADHIEEAFSRIYEDTAMVVRQFTNIQSEEPFANNPEKFLPMKRMAGFYVFAEDIDVIMLSKQDIVHSYSTCAETGEPIDPPLDLAFTDAKEFLRLIE</sequence>
<comment type="caution">
    <text evidence="1">The sequence shown here is derived from an EMBL/GenBank/DDBJ whole genome shotgun (WGS) entry which is preliminary data.</text>
</comment>
<dbReference type="RefSeq" id="WP_262565314.1">
    <property type="nucleotide sequence ID" value="NZ_JAPFCC010000001.1"/>
</dbReference>
<gene>
    <name evidence="1" type="ORF">NX722_23660</name>
</gene>
<organism evidence="1 2">
    <name type="scientific">Endozoicomonas gorgoniicola</name>
    <dbReference type="NCBI Taxonomy" id="1234144"/>
    <lineage>
        <taxon>Bacteria</taxon>
        <taxon>Pseudomonadati</taxon>
        <taxon>Pseudomonadota</taxon>
        <taxon>Gammaproteobacteria</taxon>
        <taxon>Oceanospirillales</taxon>
        <taxon>Endozoicomonadaceae</taxon>
        <taxon>Endozoicomonas</taxon>
    </lineage>
</organism>
<name>A0ABT3N1R0_9GAMM</name>
<protein>
    <submittedName>
        <fullName evidence="1">Uncharacterized protein</fullName>
    </submittedName>
</protein>